<dbReference type="SUPFAM" id="SSF53098">
    <property type="entry name" value="Ribonuclease H-like"/>
    <property type="match status" value="1"/>
</dbReference>
<proteinExistence type="predicted"/>
<dbReference type="GO" id="GO:0015074">
    <property type="term" value="P:DNA integration"/>
    <property type="evidence" value="ECO:0007669"/>
    <property type="project" value="InterPro"/>
</dbReference>
<name>A0A517PSR2_9PLAN</name>
<gene>
    <name evidence="2" type="ORF">HG66A1_42070</name>
</gene>
<accession>A0A517PSR2</accession>
<dbReference type="PANTHER" id="PTHR46889:SF4">
    <property type="entry name" value="TRANSPOSASE INSO FOR INSERTION SEQUENCE ELEMENT IS911B-RELATED"/>
    <property type="match status" value="1"/>
</dbReference>
<organism evidence="2 3">
    <name type="scientific">Gimesia chilikensis</name>
    <dbReference type="NCBI Taxonomy" id="2605989"/>
    <lineage>
        <taxon>Bacteria</taxon>
        <taxon>Pseudomonadati</taxon>
        <taxon>Planctomycetota</taxon>
        <taxon>Planctomycetia</taxon>
        <taxon>Planctomycetales</taxon>
        <taxon>Planctomycetaceae</taxon>
        <taxon>Gimesia</taxon>
    </lineage>
</organism>
<dbReference type="Gene3D" id="3.30.420.10">
    <property type="entry name" value="Ribonuclease H-like superfamily/Ribonuclease H"/>
    <property type="match status" value="1"/>
</dbReference>
<dbReference type="Pfam" id="PF13276">
    <property type="entry name" value="HTH_21"/>
    <property type="match status" value="1"/>
</dbReference>
<dbReference type="InterPro" id="IPR001584">
    <property type="entry name" value="Integrase_cat-core"/>
</dbReference>
<dbReference type="InterPro" id="IPR048020">
    <property type="entry name" value="Transpos_IS3"/>
</dbReference>
<dbReference type="Proteomes" id="UP000320421">
    <property type="component" value="Chromosome"/>
</dbReference>
<evidence type="ECO:0000313" key="3">
    <source>
        <dbReference type="Proteomes" id="UP000320421"/>
    </source>
</evidence>
<evidence type="ECO:0000313" key="2">
    <source>
        <dbReference type="EMBL" id="QDT22399.1"/>
    </source>
</evidence>
<dbReference type="GO" id="GO:0003676">
    <property type="term" value="F:nucleic acid binding"/>
    <property type="evidence" value="ECO:0007669"/>
    <property type="project" value="InterPro"/>
</dbReference>
<sequence>MRFRFIEEYETVWSISLMCQVLQVSRSGYYRWRRRPLSSRSQIRNSLQEKIKVIHNTKHKDNYGSPRIHRELLSQGIPCSENTVAKVMQAAGIQAKSKKKFQVTTDSNHAHPVAANVLDRQFDKSTEPNQIWVSDITYVWTNQGWLYLACVVDLYSRKVVGWSMSSQMTKELVLDALQMAIIRRCPKGSLLHHSDRGSQYCSEAYQRALKVNGIQCSMSRKGDCWDNAVMESFFATLKKELVHRQKYETRALARHSIFEYIEVFYNRERLHSSLGYQSPEMFEQAV</sequence>
<reference evidence="2 3" key="1">
    <citation type="submission" date="2019-02" db="EMBL/GenBank/DDBJ databases">
        <title>Deep-cultivation of Planctomycetes and their phenomic and genomic characterization uncovers novel biology.</title>
        <authorList>
            <person name="Wiegand S."/>
            <person name="Jogler M."/>
            <person name="Boedeker C."/>
            <person name="Pinto D."/>
            <person name="Vollmers J."/>
            <person name="Rivas-Marin E."/>
            <person name="Kohn T."/>
            <person name="Peeters S.H."/>
            <person name="Heuer A."/>
            <person name="Rast P."/>
            <person name="Oberbeckmann S."/>
            <person name="Bunk B."/>
            <person name="Jeske O."/>
            <person name="Meyerdierks A."/>
            <person name="Storesund J.E."/>
            <person name="Kallscheuer N."/>
            <person name="Luecker S."/>
            <person name="Lage O.M."/>
            <person name="Pohl T."/>
            <person name="Merkel B.J."/>
            <person name="Hornburger P."/>
            <person name="Mueller R.-W."/>
            <person name="Bruemmer F."/>
            <person name="Labrenz M."/>
            <person name="Spormann A.M."/>
            <person name="Op den Camp H."/>
            <person name="Overmann J."/>
            <person name="Amann R."/>
            <person name="Jetten M.S.M."/>
            <person name="Mascher T."/>
            <person name="Medema M.H."/>
            <person name="Devos D.P."/>
            <person name="Kaster A.-K."/>
            <person name="Ovreas L."/>
            <person name="Rohde M."/>
            <person name="Galperin M.Y."/>
            <person name="Jogler C."/>
        </authorList>
    </citation>
    <scope>NUCLEOTIDE SEQUENCE [LARGE SCALE GENOMIC DNA]</scope>
    <source>
        <strain evidence="2 3">HG66A1</strain>
    </source>
</reference>
<dbReference type="EMBL" id="CP036266">
    <property type="protein sequence ID" value="QDT22399.1"/>
    <property type="molecule type" value="Genomic_DNA"/>
</dbReference>
<dbReference type="NCBIfam" id="NF033516">
    <property type="entry name" value="transpos_IS3"/>
    <property type="match status" value="1"/>
</dbReference>
<dbReference type="AlphaFoldDB" id="A0A517PSR2"/>
<protein>
    <submittedName>
        <fullName evidence="2">IS2 transposase TnpB</fullName>
    </submittedName>
</protein>
<dbReference type="Pfam" id="PF13333">
    <property type="entry name" value="rve_2"/>
    <property type="match status" value="1"/>
</dbReference>
<dbReference type="Pfam" id="PF00665">
    <property type="entry name" value="rve"/>
    <property type="match status" value="1"/>
</dbReference>
<dbReference type="PROSITE" id="PS50994">
    <property type="entry name" value="INTEGRASE"/>
    <property type="match status" value="1"/>
</dbReference>
<dbReference type="InterPro" id="IPR012337">
    <property type="entry name" value="RNaseH-like_sf"/>
</dbReference>
<dbReference type="InterPro" id="IPR036397">
    <property type="entry name" value="RNaseH_sf"/>
</dbReference>
<evidence type="ECO:0000259" key="1">
    <source>
        <dbReference type="PROSITE" id="PS50994"/>
    </source>
</evidence>
<dbReference type="PANTHER" id="PTHR46889">
    <property type="entry name" value="TRANSPOSASE INSF FOR INSERTION SEQUENCE IS3B-RELATED"/>
    <property type="match status" value="1"/>
</dbReference>
<feature type="domain" description="Integrase catalytic" evidence="1">
    <location>
        <begin position="124"/>
        <end position="286"/>
    </location>
</feature>
<dbReference type="InterPro" id="IPR025948">
    <property type="entry name" value="HTH-like_dom"/>
</dbReference>
<dbReference type="InterPro" id="IPR050900">
    <property type="entry name" value="Transposase_IS3/IS150/IS904"/>
</dbReference>
<keyword evidence="3" id="KW-1185">Reference proteome</keyword>